<name>S0FA69_9BACT</name>
<reference evidence="2 3" key="1">
    <citation type="submission" date="2008-12" db="EMBL/GenBank/DDBJ databases">
        <authorList>
            <person name="Fulton L."/>
            <person name="Clifton S."/>
            <person name="Fulton B."/>
            <person name="Xu J."/>
            <person name="Minx P."/>
            <person name="Pepin K.H."/>
            <person name="Johnson M."/>
            <person name="Bhonagiri V."/>
            <person name="Nash W.E."/>
            <person name="Mardis E.R."/>
            <person name="Wilson R.K."/>
        </authorList>
    </citation>
    <scope>NUCLEOTIDE SEQUENCE [LARGE SCALE GENOMIC DNA]</scope>
    <source>
        <strain evidence="2 3">DSM 18228</strain>
    </source>
</reference>
<organism evidence="2 3">
    <name type="scientific">Phocaeicola coprophilus DSM 18228 = JCM 13818</name>
    <dbReference type="NCBI Taxonomy" id="547042"/>
    <lineage>
        <taxon>Bacteria</taxon>
        <taxon>Pseudomonadati</taxon>
        <taxon>Bacteroidota</taxon>
        <taxon>Bacteroidia</taxon>
        <taxon>Bacteroidales</taxon>
        <taxon>Bacteroidaceae</taxon>
        <taxon>Phocaeicola</taxon>
    </lineage>
</organism>
<evidence type="ECO:0000313" key="2">
    <source>
        <dbReference type="EMBL" id="EEF77333.1"/>
    </source>
</evidence>
<comment type="caution">
    <text evidence="2">The sequence shown here is derived from an EMBL/GenBank/DDBJ whole genome shotgun (WGS) entry which is preliminary data.</text>
</comment>
<evidence type="ECO:0000313" key="3">
    <source>
        <dbReference type="Proteomes" id="UP000014073"/>
    </source>
</evidence>
<evidence type="ECO:0000256" key="1">
    <source>
        <dbReference type="SAM" id="Coils"/>
    </source>
</evidence>
<protein>
    <recommendedName>
        <fullName evidence="4">DGQHR domain protein</fullName>
    </recommendedName>
</protein>
<sequence length="371" mass="41853">MDGYKELNLIIKNKMTMKTMTKTAGKTATSKSVANAKAGKAVRTLSLQQQLIKAERDLKNIVNRQLGETVLHAQELIVKQLKQAIEEKNSKALTLKDEPITFQLTKTEEKVSKKIAFVKHNRSIDSKKVDTFIAIIDNGKYEEAYPIIVIEASKLIKAGYVVTDVNGRVLTEEEAEGYFVILDGQHRSTAFAKLNSVKGNMTIPNVFVKDIKDIGTYLEEINRVGNWDMKAKIGVAALTSKDELFENMAELIQQGFNPTTAGLIYTKKNIPEKILNKVLRREEYNLPKDAIVDIKRGNDFITLCKAAKISVTFLTKRYFIKGFNSYAKVHGEEQAFKALDKLKQLELNDDKLKKIKEDDDFQAMLQNALEA</sequence>
<dbReference type="Proteomes" id="UP000014073">
    <property type="component" value="Unassembled WGS sequence"/>
</dbReference>
<dbReference type="AlphaFoldDB" id="S0FA69"/>
<keyword evidence="1" id="KW-0175">Coiled coil</keyword>
<dbReference type="eggNOG" id="ENOG502Z7V4">
    <property type="taxonomic scope" value="Bacteria"/>
</dbReference>
<gene>
    <name evidence="2" type="ORF">BACCOPRO_02852</name>
</gene>
<proteinExistence type="predicted"/>
<accession>S0FA69</accession>
<evidence type="ECO:0008006" key="4">
    <source>
        <dbReference type="Google" id="ProtNLM"/>
    </source>
</evidence>
<dbReference type="STRING" id="547042.BACCOPRO_02852"/>
<dbReference type="EMBL" id="ACBW01000182">
    <property type="protein sequence ID" value="EEF77333.1"/>
    <property type="molecule type" value="Genomic_DNA"/>
</dbReference>
<feature type="coiled-coil region" evidence="1">
    <location>
        <begin position="71"/>
        <end position="98"/>
    </location>
</feature>
<dbReference type="HOGENOM" id="CLU_762195_0_0_10"/>
<keyword evidence="3" id="KW-1185">Reference proteome</keyword>